<organism evidence="1 2">
    <name type="scientific">Coregonus suidteri</name>
    <dbReference type="NCBI Taxonomy" id="861788"/>
    <lineage>
        <taxon>Eukaryota</taxon>
        <taxon>Metazoa</taxon>
        <taxon>Chordata</taxon>
        <taxon>Craniata</taxon>
        <taxon>Vertebrata</taxon>
        <taxon>Euteleostomi</taxon>
        <taxon>Actinopterygii</taxon>
        <taxon>Neopterygii</taxon>
        <taxon>Teleostei</taxon>
        <taxon>Protacanthopterygii</taxon>
        <taxon>Salmoniformes</taxon>
        <taxon>Salmonidae</taxon>
        <taxon>Coregoninae</taxon>
        <taxon>Coregonus</taxon>
    </lineage>
</organism>
<keyword evidence="2" id="KW-1185">Reference proteome</keyword>
<evidence type="ECO:0000313" key="1">
    <source>
        <dbReference type="EMBL" id="KAK6299324.1"/>
    </source>
</evidence>
<feature type="non-terminal residue" evidence="1">
    <location>
        <position position="1"/>
    </location>
</feature>
<evidence type="ECO:0000313" key="2">
    <source>
        <dbReference type="Proteomes" id="UP001356427"/>
    </source>
</evidence>
<proteinExistence type="predicted"/>
<reference evidence="1 2" key="1">
    <citation type="submission" date="2021-04" db="EMBL/GenBank/DDBJ databases">
        <authorList>
            <person name="De Guttry C."/>
            <person name="Zahm M."/>
            <person name="Klopp C."/>
            <person name="Cabau C."/>
            <person name="Louis A."/>
            <person name="Berthelot C."/>
            <person name="Parey E."/>
            <person name="Roest Crollius H."/>
            <person name="Montfort J."/>
            <person name="Robinson-Rechavi M."/>
            <person name="Bucao C."/>
            <person name="Bouchez O."/>
            <person name="Gislard M."/>
            <person name="Lluch J."/>
            <person name="Milhes M."/>
            <person name="Lampietro C."/>
            <person name="Lopez Roques C."/>
            <person name="Donnadieu C."/>
            <person name="Braasch I."/>
            <person name="Desvignes T."/>
            <person name="Postlethwait J."/>
            <person name="Bobe J."/>
            <person name="Wedekind C."/>
            <person name="Guiguen Y."/>
        </authorList>
    </citation>
    <scope>NUCLEOTIDE SEQUENCE [LARGE SCALE GENOMIC DNA]</scope>
    <source>
        <strain evidence="1">Cs_M1</strain>
        <tissue evidence="1">Blood</tissue>
    </source>
</reference>
<name>A0AAN8L1X4_9TELE</name>
<protein>
    <submittedName>
        <fullName evidence="1">Uncharacterized protein</fullName>
    </submittedName>
</protein>
<accession>A0AAN8L1X4</accession>
<dbReference type="EMBL" id="JAGTTL010000029">
    <property type="protein sequence ID" value="KAK6299324.1"/>
    <property type="molecule type" value="Genomic_DNA"/>
</dbReference>
<gene>
    <name evidence="1" type="ORF">J4Q44_G00308340</name>
</gene>
<dbReference type="Proteomes" id="UP001356427">
    <property type="component" value="Unassembled WGS sequence"/>
</dbReference>
<sequence>QRSERTDRHTKQKVPLLRLAQCPPSVAFVGHAQQTPSLPHDVHVFTVPLEKSGPGTVPVACLHDSQCLEELRRNQGGCSVLTSSLWRLCPELF</sequence>
<dbReference type="AlphaFoldDB" id="A0AAN8L1X4"/>
<comment type="caution">
    <text evidence="1">The sequence shown here is derived from an EMBL/GenBank/DDBJ whole genome shotgun (WGS) entry which is preliminary data.</text>
</comment>